<feature type="transmembrane region" description="Helical" evidence="7">
    <location>
        <begin position="402"/>
        <end position="422"/>
    </location>
</feature>
<feature type="transmembrane region" description="Helical" evidence="7">
    <location>
        <begin position="169"/>
        <end position="188"/>
    </location>
</feature>
<proteinExistence type="inferred from homology"/>
<dbReference type="CDD" id="cd13127">
    <property type="entry name" value="MATE_tuaB_like"/>
    <property type="match status" value="1"/>
</dbReference>
<feature type="transmembrane region" description="Helical" evidence="7">
    <location>
        <begin position="135"/>
        <end position="157"/>
    </location>
</feature>
<evidence type="ECO:0000256" key="5">
    <source>
        <dbReference type="ARBA" id="ARBA00022989"/>
    </source>
</evidence>
<dbReference type="RefSeq" id="WP_282219926.1">
    <property type="nucleotide sequence ID" value="NZ_CP118246.1"/>
</dbReference>
<accession>A0ABY7YR88</accession>
<evidence type="ECO:0000313" key="8">
    <source>
        <dbReference type="EMBL" id="WDR03534.1"/>
    </source>
</evidence>
<gene>
    <name evidence="8" type="ORF">PSQ19_05430</name>
</gene>
<evidence type="ECO:0000313" key="9">
    <source>
        <dbReference type="Proteomes" id="UP001220530"/>
    </source>
</evidence>
<feature type="transmembrane region" description="Helical" evidence="7">
    <location>
        <begin position="302"/>
        <end position="325"/>
    </location>
</feature>
<organism evidence="8 9">
    <name type="scientific">Devosia algicola</name>
    <dbReference type="NCBI Taxonomy" id="3026418"/>
    <lineage>
        <taxon>Bacteria</taxon>
        <taxon>Pseudomonadati</taxon>
        <taxon>Pseudomonadota</taxon>
        <taxon>Alphaproteobacteria</taxon>
        <taxon>Hyphomicrobiales</taxon>
        <taxon>Devosiaceae</taxon>
        <taxon>Devosia</taxon>
    </lineage>
</organism>
<evidence type="ECO:0000256" key="6">
    <source>
        <dbReference type="ARBA" id="ARBA00023136"/>
    </source>
</evidence>
<dbReference type="PANTHER" id="PTHR30250:SF10">
    <property type="entry name" value="LIPOPOLYSACCHARIDE BIOSYNTHESIS PROTEIN WZXC"/>
    <property type="match status" value="1"/>
</dbReference>
<feature type="transmembrane region" description="Helical" evidence="7">
    <location>
        <begin position="60"/>
        <end position="79"/>
    </location>
</feature>
<dbReference type="InterPro" id="IPR050833">
    <property type="entry name" value="Poly_Biosynth_Transport"/>
</dbReference>
<evidence type="ECO:0000256" key="4">
    <source>
        <dbReference type="ARBA" id="ARBA00022692"/>
    </source>
</evidence>
<comment type="similarity">
    <text evidence="2">Belongs to the polysaccharide synthase family.</text>
</comment>
<feature type="transmembrane region" description="Helical" evidence="7">
    <location>
        <begin position="337"/>
        <end position="360"/>
    </location>
</feature>
<keyword evidence="6 7" id="KW-0472">Membrane</keyword>
<feature type="transmembrane region" description="Helical" evidence="7">
    <location>
        <begin position="249"/>
        <end position="266"/>
    </location>
</feature>
<feature type="transmembrane region" description="Helical" evidence="7">
    <location>
        <begin position="429"/>
        <end position="449"/>
    </location>
</feature>
<feature type="transmembrane region" description="Helical" evidence="7">
    <location>
        <begin position="100"/>
        <end position="123"/>
    </location>
</feature>
<dbReference type="Proteomes" id="UP001220530">
    <property type="component" value="Chromosome"/>
</dbReference>
<feature type="transmembrane region" description="Helical" evidence="7">
    <location>
        <begin position="33"/>
        <end position="54"/>
    </location>
</feature>
<feature type="transmembrane region" description="Helical" evidence="7">
    <location>
        <begin position="461"/>
        <end position="481"/>
    </location>
</feature>
<evidence type="ECO:0000256" key="3">
    <source>
        <dbReference type="ARBA" id="ARBA00022475"/>
    </source>
</evidence>
<keyword evidence="3" id="KW-1003">Cell membrane</keyword>
<protein>
    <submittedName>
        <fullName evidence="8">Lipopolysaccharide biosynthesis protein</fullName>
    </submittedName>
</protein>
<evidence type="ECO:0000256" key="2">
    <source>
        <dbReference type="ARBA" id="ARBA00007430"/>
    </source>
</evidence>
<comment type="subcellular location">
    <subcellularLocation>
        <location evidence="1">Cell membrane</location>
        <topology evidence="1">Multi-pass membrane protein</topology>
    </subcellularLocation>
</comment>
<keyword evidence="9" id="KW-1185">Reference proteome</keyword>
<keyword evidence="5 7" id="KW-1133">Transmembrane helix</keyword>
<dbReference type="EMBL" id="CP118246">
    <property type="protein sequence ID" value="WDR03534.1"/>
    <property type="molecule type" value="Genomic_DNA"/>
</dbReference>
<evidence type="ECO:0000256" key="1">
    <source>
        <dbReference type="ARBA" id="ARBA00004651"/>
    </source>
</evidence>
<reference evidence="8 9" key="1">
    <citation type="submission" date="2023-02" db="EMBL/GenBank/DDBJ databases">
        <title>Devosia algicola sp. nov., isolated from the phycosphere of marine algae.</title>
        <authorList>
            <person name="Kim J.M."/>
            <person name="Lee J.K."/>
            <person name="Choi B.J."/>
            <person name="Bayburt H."/>
            <person name="Jeon C.O."/>
        </authorList>
    </citation>
    <scope>NUCLEOTIDE SEQUENCE [LARGE SCALE GENOMIC DNA]</scope>
    <source>
        <strain evidence="8 9">G20-9</strain>
    </source>
</reference>
<feature type="transmembrane region" description="Helical" evidence="7">
    <location>
        <begin position="372"/>
        <end position="396"/>
    </location>
</feature>
<name>A0ABY7YR88_9HYPH</name>
<sequence length="496" mass="52935">MIGSAMAVSDVTAGPDLDHVKTGRAAAAMRGTLWSMLSSFAPAAFGMVVFMASSRVLGPAEFGIVAFAASIATFGMAVAPAGFRDAIIQRATITHRHLDAVFWLCIVSALLVYGVIVAVAGPIAKSFGEPQLGLLIPFIGLRVIFDMVAAVPNGLLVRAMSFRKIAIRTGIASLVAAVGCLTLLWFGFGLWALAFSQLATSIVTCAGALIAARWRPGLNFDLKALRQLRAFGLFSTGNHFISTVSIDQLLIGVLLGPAGLGIYGFARRIFQILTDLITGALNLVSYSLLSSMQQELGKLREAYLFGTFASSIVAFPAFSGLALVAQDLIPFAFGPQWVDAVPVVQAFCALGLLTAVGVLQSSLIKSQGQADLWFYYLVAKQSMTVLYVFLFAGWGVSALTNALVIQNFVMWLPSVYMVVRILRLSPWAYLNSFALPVFATLVMIGVGWLVQTELTGAAPLVRLGVTVGTCALVYAATVLLLGRHKLLEIKATLRRR</sequence>
<dbReference type="Pfam" id="PF13440">
    <property type="entry name" value="Polysacc_synt_3"/>
    <property type="match status" value="1"/>
</dbReference>
<keyword evidence="4 7" id="KW-0812">Transmembrane</keyword>
<evidence type="ECO:0000256" key="7">
    <source>
        <dbReference type="SAM" id="Phobius"/>
    </source>
</evidence>
<dbReference type="PANTHER" id="PTHR30250">
    <property type="entry name" value="PST FAMILY PREDICTED COLANIC ACID TRANSPORTER"/>
    <property type="match status" value="1"/>
</dbReference>